<evidence type="ECO:0000256" key="1">
    <source>
        <dbReference type="ARBA" id="ARBA00022977"/>
    </source>
</evidence>
<dbReference type="Proteomes" id="UP000315498">
    <property type="component" value="Unassembled WGS sequence"/>
</dbReference>
<feature type="binding site" evidence="2">
    <location>
        <position position="77"/>
    </location>
    <ligand>
        <name>Mg(2+)</name>
        <dbReference type="ChEBI" id="CHEBI:18420"/>
        <label>3</label>
    </ligand>
</feature>
<feature type="binding site" evidence="2">
    <location>
        <position position="33"/>
    </location>
    <ligand>
        <name>Mg(2+)</name>
        <dbReference type="ChEBI" id="CHEBI:18420"/>
        <label>4</label>
    </ligand>
</feature>
<comment type="function">
    <text evidence="2">Catalyzes the ATP-dependent phosphorylation of thiamine-monophosphate (TMP) to form thiamine-pyrophosphate (TPP), the active form of vitamin B1.</text>
</comment>
<evidence type="ECO:0000256" key="2">
    <source>
        <dbReference type="HAMAP-Rule" id="MF_02128"/>
    </source>
</evidence>
<dbReference type="GO" id="GO:0009229">
    <property type="term" value="P:thiamine diphosphate biosynthetic process"/>
    <property type="evidence" value="ECO:0007669"/>
    <property type="project" value="UniProtKB-UniRule"/>
</dbReference>
<dbReference type="UniPathway" id="UPA00060">
    <property type="reaction ID" value="UER00142"/>
</dbReference>
<dbReference type="EMBL" id="SHBG01000008">
    <property type="protein sequence ID" value="RZO25235.1"/>
    <property type="molecule type" value="Genomic_DNA"/>
</dbReference>
<comment type="similarity">
    <text evidence="2">Belongs to the thiamine-monophosphate kinase family.</text>
</comment>
<dbReference type="InterPro" id="IPR016188">
    <property type="entry name" value="PurM-like_N"/>
</dbReference>
<feature type="binding site" evidence="2">
    <location>
        <position position="208"/>
    </location>
    <ligand>
        <name>ATP</name>
        <dbReference type="ChEBI" id="CHEBI:30616"/>
    </ligand>
</feature>
<feature type="binding site" evidence="2">
    <location>
        <position position="209"/>
    </location>
    <ligand>
        <name>Mg(2+)</name>
        <dbReference type="ChEBI" id="CHEBI:18420"/>
        <label>5</label>
    </ligand>
</feature>
<reference evidence="4 5" key="1">
    <citation type="submission" date="2019-02" db="EMBL/GenBank/DDBJ databases">
        <title>Prokaryotic population dynamics and viral predation in marine succession experiment using metagenomics: the confinement effect.</title>
        <authorList>
            <person name="Haro-Moreno J.M."/>
            <person name="Rodriguez-Valera F."/>
            <person name="Lopez-Perez M."/>
        </authorList>
    </citation>
    <scope>NUCLEOTIDE SEQUENCE [LARGE SCALE GENOMIC DNA]</scope>
    <source>
        <strain evidence="4">MED-G161</strain>
    </source>
</reference>
<dbReference type="PIRSF" id="PIRSF005303">
    <property type="entry name" value="Thiam_monoph_kin"/>
    <property type="match status" value="1"/>
</dbReference>
<dbReference type="InterPro" id="IPR036676">
    <property type="entry name" value="PurM-like_C_sf"/>
</dbReference>
<evidence type="ECO:0000313" key="5">
    <source>
        <dbReference type="Proteomes" id="UP000315498"/>
    </source>
</evidence>
<feature type="binding site" evidence="2">
    <location>
        <position position="124"/>
    </location>
    <ligand>
        <name>Mg(2+)</name>
        <dbReference type="ChEBI" id="CHEBI:18420"/>
        <label>1</label>
    </ligand>
</feature>
<comment type="caution">
    <text evidence="2">Lacks conserved residue(s) required for the propagation of feature annotation.</text>
</comment>
<dbReference type="Pfam" id="PF00586">
    <property type="entry name" value="AIRS"/>
    <property type="match status" value="1"/>
</dbReference>
<evidence type="ECO:0000313" key="4">
    <source>
        <dbReference type="EMBL" id="RZO25235.1"/>
    </source>
</evidence>
<feature type="binding site" evidence="2">
    <location>
        <position position="246"/>
    </location>
    <ligand>
        <name>substrate</name>
    </ligand>
</feature>
<feature type="binding site" evidence="2">
    <location>
        <position position="206"/>
    </location>
    <ligand>
        <name>Mg(2+)</name>
        <dbReference type="ChEBI" id="CHEBI:18420"/>
        <label>3</label>
    </ligand>
</feature>
<dbReference type="SUPFAM" id="SSF55326">
    <property type="entry name" value="PurM N-terminal domain-like"/>
    <property type="match status" value="1"/>
</dbReference>
<comment type="pathway">
    <text evidence="2">Cofactor biosynthesis; thiamine diphosphate biosynthesis; thiamine diphosphate from thiamine phosphate: step 1/1.</text>
</comment>
<dbReference type="GO" id="GO:0000287">
    <property type="term" value="F:magnesium ion binding"/>
    <property type="evidence" value="ECO:0007669"/>
    <property type="project" value="UniProtKB-UniRule"/>
</dbReference>
<dbReference type="PANTHER" id="PTHR30270">
    <property type="entry name" value="THIAMINE-MONOPHOSPHATE KINASE"/>
    <property type="match status" value="1"/>
</dbReference>
<feature type="binding site" evidence="2">
    <location>
        <position position="49"/>
    </location>
    <ligand>
        <name>Mg(2+)</name>
        <dbReference type="ChEBI" id="CHEBI:18420"/>
        <label>1</label>
    </ligand>
</feature>
<dbReference type="SUPFAM" id="SSF56042">
    <property type="entry name" value="PurM C-terminal domain-like"/>
    <property type="match status" value="1"/>
</dbReference>
<feature type="binding site" evidence="2">
    <location>
        <position position="77"/>
    </location>
    <ligand>
        <name>Mg(2+)</name>
        <dbReference type="ChEBI" id="CHEBI:18420"/>
        <label>4</label>
    </ligand>
</feature>
<keyword evidence="2 4" id="KW-0418">Kinase</keyword>
<dbReference type="GO" id="GO:0009228">
    <property type="term" value="P:thiamine biosynthetic process"/>
    <property type="evidence" value="ECO:0007669"/>
    <property type="project" value="UniProtKB-KW"/>
</dbReference>
<comment type="caution">
    <text evidence="4">The sequence shown here is derived from an EMBL/GenBank/DDBJ whole genome shotgun (WGS) entry which is preliminary data.</text>
</comment>
<feature type="binding site" evidence="2">
    <location>
        <position position="147"/>
    </location>
    <ligand>
        <name>ATP</name>
        <dbReference type="ChEBI" id="CHEBI:30616"/>
    </ligand>
</feature>
<feature type="domain" description="PurM-like N-terminal" evidence="3">
    <location>
        <begin position="31"/>
        <end position="137"/>
    </location>
</feature>
<dbReference type="AlphaFoldDB" id="A0A520MVK0"/>
<keyword evidence="2" id="KW-0547">Nucleotide-binding</keyword>
<evidence type="ECO:0000259" key="3">
    <source>
        <dbReference type="Pfam" id="PF00586"/>
    </source>
</evidence>
<organism evidence="4 5">
    <name type="scientific">SAR86 cluster bacterium</name>
    <dbReference type="NCBI Taxonomy" id="2030880"/>
    <lineage>
        <taxon>Bacteria</taxon>
        <taxon>Pseudomonadati</taxon>
        <taxon>Pseudomonadota</taxon>
        <taxon>Gammaproteobacteria</taxon>
        <taxon>SAR86 cluster</taxon>
    </lineage>
</organism>
<keyword evidence="1 2" id="KW-0784">Thiamine biosynthesis</keyword>
<dbReference type="GO" id="GO:0005524">
    <property type="term" value="F:ATP binding"/>
    <property type="evidence" value="ECO:0007669"/>
    <property type="project" value="UniProtKB-UniRule"/>
</dbReference>
<feature type="binding site" evidence="2">
    <location>
        <position position="296"/>
    </location>
    <ligand>
        <name>substrate</name>
    </ligand>
</feature>
<feature type="binding site" evidence="2">
    <location>
        <position position="77"/>
    </location>
    <ligand>
        <name>Mg(2+)</name>
        <dbReference type="ChEBI" id="CHEBI:18420"/>
        <label>2</label>
    </ligand>
</feature>
<keyword evidence="2" id="KW-0479">Metal-binding</keyword>
<comment type="catalytic activity">
    <reaction evidence="2">
        <text>thiamine phosphate + ATP = thiamine diphosphate + ADP</text>
        <dbReference type="Rhea" id="RHEA:15913"/>
        <dbReference type="ChEBI" id="CHEBI:30616"/>
        <dbReference type="ChEBI" id="CHEBI:37575"/>
        <dbReference type="ChEBI" id="CHEBI:58937"/>
        <dbReference type="ChEBI" id="CHEBI:456216"/>
        <dbReference type="EC" id="2.7.4.16"/>
    </reaction>
</comment>
<feature type="binding site" evidence="2">
    <location>
        <position position="56"/>
    </location>
    <ligand>
        <name>substrate</name>
    </ligand>
</feature>
<protein>
    <recommendedName>
        <fullName evidence="2">Thiamine-monophosphate kinase</fullName>
        <shortName evidence="2">TMP kinase</shortName>
        <shortName evidence="2">Thiamine-phosphate kinase</shortName>
        <ecNumber evidence="2">2.7.4.16</ecNumber>
    </recommendedName>
</protein>
<dbReference type="NCBIfam" id="TIGR01379">
    <property type="entry name" value="thiL"/>
    <property type="match status" value="1"/>
</dbReference>
<dbReference type="PANTHER" id="PTHR30270:SF0">
    <property type="entry name" value="THIAMINE-MONOPHOSPHATE KINASE"/>
    <property type="match status" value="1"/>
</dbReference>
<dbReference type="Gene3D" id="3.30.1330.10">
    <property type="entry name" value="PurM-like, N-terminal domain"/>
    <property type="match status" value="1"/>
</dbReference>
<dbReference type="Gene3D" id="3.90.650.10">
    <property type="entry name" value="PurM-like C-terminal domain"/>
    <property type="match status" value="1"/>
</dbReference>
<feature type="binding site" evidence="2">
    <location>
        <position position="49"/>
    </location>
    <ligand>
        <name>Mg(2+)</name>
        <dbReference type="ChEBI" id="CHEBI:18420"/>
        <label>2</label>
    </ligand>
</feature>
<keyword evidence="2" id="KW-0067">ATP-binding</keyword>
<accession>A0A520MVK0</accession>
<dbReference type="InterPro" id="IPR036921">
    <property type="entry name" value="PurM-like_N_sf"/>
</dbReference>
<sequence>MPFLISESDILDCFQHLVKDVSDDVILVGSGDDAAVVKAQEKDLVHSLDISKVGTHFPEDSPAEDIAYRSVAVALSDLAAMGAYPSFISIGLTANITEISWYKNFTKGIEKILNEYQIKLIGGDVTFGEINICVNVFGYPYDKIITRSGAKINDSVFLTGPLGKGRKGLMDWKTIKKSSYVSSFFNPIAQFINSEKIVKYATSCIDISDGLVKDLGSICKLSGVGADINVDMITITNDIDDICYGDDYELCFTCNKKHDDLAEEQGFIKIGFITDKVGKVEFKKNNKSINFKTDGWDSFE</sequence>
<dbReference type="InterPro" id="IPR006283">
    <property type="entry name" value="ThiL-like"/>
</dbReference>
<name>A0A520MVK0_9GAMM</name>
<gene>
    <name evidence="2 4" type="primary">thiL</name>
    <name evidence="4" type="ORF">EVA94_01355</name>
</gene>
<feature type="binding site" evidence="2">
    <location>
        <begin position="123"/>
        <end position="124"/>
    </location>
    <ligand>
        <name>ATP</name>
        <dbReference type="ChEBI" id="CHEBI:30616"/>
    </ligand>
</feature>
<dbReference type="EC" id="2.7.4.16" evidence="2"/>
<comment type="miscellaneous">
    <text evidence="2">Reaction mechanism of ThiL seems to utilize a direct, inline transfer of the gamma-phosphate of ATP to TMP rather than a phosphorylated enzyme intermediate.</text>
</comment>
<dbReference type="HAMAP" id="MF_02128">
    <property type="entry name" value="TMP_kinase"/>
    <property type="match status" value="1"/>
</dbReference>
<feature type="binding site" evidence="2">
    <location>
        <position position="33"/>
    </location>
    <ligand>
        <name>Mg(2+)</name>
        <dbReference type="ChEBI" id="CHEBI:18420"/>
        <label>3</label>
    </ligand>
</feature>
<dbReference type="GO" id="GO:0009030">
    <property type="term" value="F:thiamine-phosphate kinase activity"/>
    <property type="evidence" value="ECO:0007669"/>
    <property type="project" value="UniProtKB-UniRule"/>
</dbReference>
<proteinExistence type="inferred from homology"/>
<keyword evidence="2" id="KW-0460">Magnesium</keyword>
<dbReference type="CDD" id="cd02194">
    <property type="entry name" value="ThiL"/>
    <property type="match status" value="1"/>
</dbReference>
<feature type="binding site" evidence="2">
    <location>
        <position position="47"/>
    </location>
    <ligand>
        <name>Mg(2+)</name>
        <dbReference type="ChEBI" id="CHEBI:18420"/>
        <label>4</label>
    </ligand>
</feature>
<keyword evidence="2 4" id="KW-0808">Transferase</keyword>